<reference evidence="5 6" key="1">
    <citation type="submission" date="2019-10" db="EMBL/GenBank/DDBJ databases">
        <title>Pseudoalteromonas rubra S4059.</title>
        <authorList>
            <person name="Paulsen S."/>
            <person name="Wang X."/>
        </authorList>
    </citation>
    <scope>NUCLEOTIDE SEQUENCE [LARGE SCALE GENOMIC DNA]</scope>
    <source>
        <strain evidence="5 6">S4059</strain>
    </source>
</reference>
<evidence type="ECO:0000256" key="1">
    <source>
        <dbReference type="ARBA" id="ARBA00022741"/>
    </source>
</evidence>
<dbReference type="Gene3D" id="3.40.50.300">
    <property type="entry name" value="P-loop containing nucleotide triphosphate hydrolases"/>
    <property type="match status" value="1"/>
</dbReference>
<dbReference type="PROSITE" id="PS50045">
    <property type="entry name" value="SIGMA54_INTERACT_4"/>
    <property type="match status" value="1"/>
</dbReference>
<dbReference type="SMART" id="SM00448">
    <property type="entry name" value="REC"/>
    <property type="match status" value="1"/>
</dbReference>
<name>A0A5S3UXL4_9GAMM</name>
<keyword evidence="4" id="KW-0804">Transcription</keyword>
<accession>A0A5S3UXL4</accession>
<dbReference type="GO" id="GO:0006355">
    <property type="term" value="P:regulation of DNA-templated transcription"/>
    <property type="evidence" value="ECO:0007669"/>
    <property type="project" value="InterPro"/>
</dbReference>
<dbReference type="InterPro" id="IPR009057">
    <property type="entry name" value="Homeodomain-like_sf"/>
</dbReference>
<proteinExistence type="predicted"/>
<dbReference type="Pfam" id="PF00158">
    <property type="entry name" value="Sigma54_activat"/>
    <property type="match status" value="1"/>
</dbReference>
<dbReference type="Gene3D" id="1.10.8.60">
    <property type="match status" value="1"/>
</dbReference>
<dbReference type="Pfam" id="PF25601">
    <property type="entry name" value="AAA_lid_14"/>
    <property type="match status" value="1"/>
</dbReference>
<dbReference type="EMBL" id="CP045429">
    <property type="protein sequence ID" value="QPB85024.1"/>
    <property type="molecule type" value="Genomic_DNA"/>
</dbReference>
<dbReference type="InterPro" id="IPR001789">
    <property type="entry name" value="Sig_transdc_resp-reg_receiver"/>
</dbReference>
<sequence length="453" mass="50911">MPSTPPHILVLDDKLDICLSLEYILSKKGFRVSYAQTIEQGLLEDRNGNPDLVLMDMNYTSDTTSGSDGLALLKKLRERNPDRAIVVMTAWSNTELIVQSMKLGAADFIEKPWQNQRLFQILEQQIKLQNLEKSKQGLAQQLAEQSSTEILWHSPAMKKVMQQVERVSETDASVLILGENGTGKSSLAKYIYNLSPRRDKNLVSVNMGAIPDDLFESEMFGHIKGAFTDAKSDRIGRFSIAHEGTLLLDEIANMSMMQQSKLLRVLESGEYEAVGSSTTQHANVRLICATNAELRTLIEEKIFREDLYYRINTFEVTMPPLRERREDISLLATHFVNLHSKKYNRPAPKIKPSAVSALEGYRWSGNVRELSHVMERAVLLCSSETIDREVLNITPVPSQASNHPLTTLAEAESSLIIKSLEKTDGCTAEAAKILGLSTSALYRRMEKYQIKYG</sequence>
<dbReference type="PROSITE" id="PS50110">
    <property type="entry name" value="RESPONSE_REGULATORY"/>
    <property type="match status" value="1"/>
</dbReference>
<dbReference type="InterPro" id="IPR003593">
    <property type="entry name" value="AAA+_ATPase"/>
</dbReference>
<dbReference type="RefSeq" id="WP_125561129.1">
    <property type="nucleotide sequence ID" value="NZ_CP045429.1"/>
</dbReference>
<dbReference type="Pfam" id="PF00072">
    <property type="entry name" value="Response_reg"/>
    <property type="match status" value="1"/>
</dbReference>
<dbReference type="InterPro" id="IPR002078">
    <property type="entry name" value="Sigma_54_int"/>
</dbReference>
<dbReference type="OrthoDB" id="9804019at2"/>
<dbReference type="SMART" id="SM00382">
    <property type="entry name" value="AAA"/>
    <property type="match status" value="1"/>
</dbReference>
<dbReference type="InterPro" id="IPR002197">
    <property type="entry name" value="HTH_Fis"/>
</dbReference>
<protein>
    <submittedName>
        <fullName evidence="5">Response regulator</fullName>
    </submittedName>
</protein>
<gene>
    <name evidence="5" type="ORF">CWC22_019345</name>
</gene>
<dbReference type="GO" id="GO:0000160">
    <property type="term" value="P:phosphorelay signal transduction system"/>
    <property type="evidence" value="ECO:0007669"/>
    <property type="project" value="InterPro"/>
</dbReference>
<dbReference type="CDD" id="cd00009">
    <property type="entry name" value="AAA"/>
    <property type="match status" value="1"/>
</dbReference>
<keyword evidence="3" id="KW-0805">Transcription regulation</keyword>
<dbReference type="PANTHER" id="PTHR32071:SF57">
    <property type="entry name" value="C4-DICARBOXYLATE TRANSPORT TRANSCRIPTIONAL REGULATORY PROTEIN DCTD"/>
    <property type="match status" value="1"/>
</dbReference>
<dbReference type="InterPro" id="IPR025943">
    <property type="entry name" value="Sigma_54_int_dom_ATP-bd_2"/>
</dbReference>
<organism evidence="5 6">
    <name type="scientific">Pseudoalteromonas rubra</name>
    <dbReference type="NCBI Taxonomy" id="43658"/>
    <lineage>
        <taxon>Bacteria</taxon>
        <taxon>Pseudomonadati</taxon>
        <taxon>Pseudomonadota</taxon>
        <taxon>Gammaproteobacteria</taxon>
        <taxon>Alteromonadales</taxon>
        <taxon>Pseudoalteromonadaceae</taxon>
        <taxon>Pseudoalteromonas</taxon>
    </lineage>
</organism>
<dbReference type="Proteomes" id="UP000305729">
    <property type="component" value="Chromosome 1"/>
</dbReference>
<dbReference type="SUPFAM" id="SSF52172">
    <property type="entry name" value="CheY-like"/>
    <property type="match status" value="1"/>
</dbReference>
<evidence type="ECO:0000256" key="4">
    <source>
        <dbReference type="ARBA" id="ARBA00023163"/>
    </source>
</evidence>
<evidence type="ECO:0000256" key="3">
    <source>
        <dbReference type="ARBA" id="ARBA00023015"/>
    </source>
</evidence>
<keyword evidence="1" id="KW-0547">Nucleotide-binding</keyword>
<dbReference type="SUPFAM" id="SSF52540">
    <property type="entry name" value="P-loop containing nucleoside triphosphate hydrolases"/>
    <property type="match status" value="1"/>
</dbReference>
<keyword evidence="2" id="KW-0067">ATP-binding</keyword>
<dbReference type="PRINTS" id="PR01590">
    <property type="entry name" value="HTHFIS"/>
</dbReference>
<evidence type="ECO:0000313" key="6">
    <source>
        <dbReference type="Proteomes" id="UP000305729"/>
    </source>
</evidence>
<dbReference type="GO" id="GO:0043565">
    <property type="term" value="F:sequence-specific DNA binding"/>
    <property type="evidence" value="ECO:0007669"/>
    <property type="project" value="InterPro"/>
</dbReference>
<dbReference type="Pfam" id="PF02954">
    <property type="entry name" value="HTH_8"/>
    <property type="match status" value="1"/>
</dbReference>
<dbReference type="InterPro" id="IPR027417">
    <property type="entry name" value="P-loop_NTPase"/>
</dbReference>
<dbReference type="InterPro" id="IPR011006">
    <property type="entry name" value="CheY-like_superfamily"/>
</dbReference>
<dbReference type="SUPFAM" id="SSF46689">
    <property type="entry name" value="Homeodomain-like"/>
    <property type="match status" value="1"/>
</dbReference>
<dbReference type="AlphaFoldDB" id="A0A5S3UXL4"/>
<dbReference type="InterPro" id="IPR058031">
    <property type="entry name" value="AAA_lid_NorR"/>
</dbReference>
<evidence type="ECO:0000256" key="2">
    <source>
        <dbReference type="ARBA" id="ARBA00022840"/>
    </source>
</evidence>
<evidence type="ECO:0000313" key="5">
    <source>
        <dbReference type="EMBL" id="QPB85024.1"/>
    </source>
</evidence>
<dbReference type="Gene3D" id="1.10.10.60">
    <property type="entry name" value="Homeodomain-like"/>
    <property type="match status" value="1"/>
</dbReference>
<dbReference type="FunFam" id="3.40.50.300:FF:000006">
    <property type="entry name" value="DNA-binding transcriptional regulator NtrC"/>
    <property type="match status" value="1"/>
</dbReference>
<dbReference type="GO" id="GO:0005524">
    <property type="term" value="F:ATP binding"/>
    <property type="evidence" value="ECO:0007669"/>
    <property type="project" value="UniProtKB-KW"/>
</dbReference>
<dbReference type="PANTHER" id="PTHR32071">
    <property type="entry name" value="TRANSCRIPTIONAL REGULATORY PROTEIN"/>
    <property type="match status" value="1"/>
</dbReference>
<dbReference type="PROSITE" id="PS00676">
    <property type="entry name" value="SIGMA54_INTERACT_2"/>
    <property type="match status" value="1"/>
</dbReference>
<dbReference type="Gene3D" id="3.40.50.2300">
    <property type="match status" value="1"/>
</dbReference>